<proteinExistence type="inferred from homology"/>
<evidence type="ECO:0000313" key="4">
    <source>
        <dbReference type="EMBL" id="CAD7689108.1"/>
    </source>
</evidence>
<evidence type="ECO:0000256" key="3">
    <source>
        <dbReference type="ARBA" id="ARBA00023274"/>
    </source>
</evidence>
<dbReference type="GO" id="GO:0003735">
    <property type="term" value="F:structural constituent of ribosome"/>
    <property type="evidence" value="ECO:0007669"/>
    <property type="project" value="InterPro"/>
</dbReference>
<evidence type="ECO:0000313" key="5">
    <source>
        <dbReference type="Proteomes" id="UP000645828"/>
    </source>
</evidence>
<evidence type="ECO:0000256" key="1">
    <source>
        <dbReference type="ARBA" id="ARBA00006227"/>
    </source>
</evidence>
<dbReference type="AlphaFoldDB" id="A0A811ZJR8"/>
<dbReference type="GO" id="GO:0017148">
    <property type="term" value="P:negative regulation of translation"/>
    <property type="evidence" value="ECO:0007669"/>
    <property type="project" value="TreeGrafter"/>
</dbReference>
<dbReference type="SUPFAM" id="SSF52161">
    <property type="entry name" value="Ribosomal protein L13"/>
    <property type="match status" value="1"/>
</dbReference>
<comment type="caution">
    <text evidence="4">The sequence shown here is derived from an EMBL/GenBank/DDBJ whole genome shotgun (WGS) entry which is preliminary data.</text>
</comment>
<dbReference type="GO" id="GO:0003729">
    <property type="term" value="F:mRNA binding"/>
    <property type="evidence" value="ECO:0007669"/>
    <property type="project" value="TreeGrafter"/>
</dbReference>
<protein>
    <submittedName>
        <fullName evidence="4">(raccoon dog) hypothetical protein</fullName>
    </submittedName>
</protein>
<organism evidence="4 5">
    <name type="scientific">Nyctereutes procyonoides</name>
    <name type="common">Raccoon dog</name>
    <name type="synonym">Canis procyonoides</name>
    <dbReference type="NCBI Taxonomy" id="34880"/>
    <lineage>
        <taxon>Eukaryota</taxon>
        <taxon>Metazoa</taxon>
        <taxon>Chordata</taxon>
        <taxon>Craniata</taxon>
        <taxon>Vertebrata</taxon>
        <taxon>Euteleostomi</taxon>
        <taxon>Mammalia</taxon>
        <taxon>Eutheria</taxon>
        <taxon>Laurasiatheria</taxon>
        <taxon>Carnivora</taxon>
        <taxon>Caniformia</taxon>
        <taxon>Canidae</taxon>
        <taxon>Nyctereutes</taxon>
    </lineage>
</organism>
<dbReference type="Proteomes" id="UP000645828">
    <property type="component" value="Unassembled WGS sequence"/>
</dbReference>
<dbReference type="InterPro" id="IPR036899">
    <property type="entry name" value="Ribosomal_uL13_sf"/>
</dbReference>
<name>A0A811ZJR8_NYCPR</name>
<reference evidence="4" key="1">
    <citation type="submission" date="2020-12" db="EMBL/GenBank/DDBJ databases">
        <authorList>
            <consortium name="Molecular Ecology Group"/>
        </authorList>
    </citation>
    <scope>NUCLEOTIDE SEQUENCE</scope>
    <source>
        <strain evidence="4">TBG_1078</strain>
    </source>
</reference>
<dbReference type="GO" id="GO:0006412">
    <property type="term" value="P:translation"/>
    <property type="evidence" value="ECO:0007669"/>
    <property type="project" value="InterPro"/>
</dbReference>
<dbReference type="InterPro" id="IPR005822">
    <property type="entry name" value="Ribosomal_uL13"/>
</dbReference>
<dbReference type="Gene3D" id="3.90.1180.10">
    <property type="entry name" value="Ribosomal protein L13"/>
    <property type="match status" value="1"/>
</dbReference>
<accession>A0A811ZJR8</accession>
<keyword evidence="3" id="KW-0687">Ribonucleoprotein</keyword>
<dbReference type="PANTHER" id="PTHR11545">
    <property type="entry name" value="RIBOSOMAL PROTEIN L13"/>
    <property type="match status" value="1"/>
</dbReference>
<keyword evidence="5" id="KW-1185">Reference proteome</keyword>
<dbReference type="GO" id="GO:0022625">
    <property type="term" value="C:cytosolic large ribosomal subunit"/>
    <property type="evidence" value="ECO:0007669"/>
    <property type="project" value="TreeGrafter"/>
</dbReference>
<evidence type="ECO:0000256" key="2">
    <source>
        <dbReference type="ARBA" id="ARBA00022980"/>
    </source>
</evidence>
<dbReference type="EMBL" id="CAJHUB010000769">
    <property type="protein sequence ID" value="CAD7689108.1"/>
    <property type="molecule type" value="Genomic_DNA"/>
</dbReference>
<keyword evidence="2" id="KW-0689">Ribosomal protein</keyword>
<gene>
    <name evidence="4" type="ORF">NYPRO_LOCUS21902</name>
</gene>
<comment type="similarity">
    <text evidence="1">Belongs to the universal ribosomal protein uL13 family.</text>
</comment>
<sequence length="238" mass="26668">MATTQTQVAQQFSAIFGPGHYLGDPGSSPASGSLRGACFSICLVSVSWKFIVRMRNYSNSFSLNKDTRTCPFLRKQMNTNPSCGPYHSQAPSCIFWGTVRGVLPHKTKRGLAALDCLKVFGGIPPPYDKKKWTMVPAAPKVYQAVTATLEKKRTEKFMRLQKWVKKKVEKKINKYMEVLKTHGLLKKKKKKDPQIPDLRPIKLFIPHAWPGLPFLHRRLGYGGLPGTAVPMPQAAWGL</sequence>
<dbReference type="PANTHER" id="PTHR11545:SF3">
    <property type="entry name" value="LARGE RIBOSOMAL SUBUNIT PROTEIN UL13"/>
    <property type="match status" value="1"/>
</dbReference>